<comment type="caution">
    <text evidence="6">The sequence shown here is derived from an EMBL/GenBank/DDBJ whole genome shotgun (WGS) entry which is preliminary data.</text>
</comment>
<feature type="compositionally biased region" description="Basic and acidic residues" evidence="4">
    <location>
        <begin position="548"/>
        <end position="565"/>
    </location>
</feature>
<keyword evidence="7" id="KW-1185">Reference proteome</keyword>
<evidence type="ECO:0000313" key="6">
    <source>
        <dbReference type="EMBL" id="KAJ7341850.1"/>
    </source>
</evidence>
<feature type="compositionally biased region" description="Basic and acidic residues" evidence="4">
    <location>
        <begin position="450"/>
        <end position="459"/>
    </location>
</feature>
<dbReference type="InterPro" id="IPR008979">
    <property type="entry name" value="Galactose-bd-like_sf"/>
</dbReference>
<dbReference type="EMBL" id="JAPFRF010000002">
    <property type="protein sequence ID" value="KAJ7341850.1"/>
    <property type="molecule type" value="Genomic_DNA"/>
</dbReference>
<gene>
    <name evidence="6" type="ORF">JRQ81_007447</name>
</gene>
<name>A0A9Q0Y3R6_9SAUR</name>
<evidence type="ECO:0000313" key="7">
    <source>
        <dbReference type="Proteomes" id="UP001142489"/>
    </source>
</evidence>
<evidence type="ECO:0000256" key="1">
    <source>
        <dbReference type="ARBA" id="ARBA00009242"/>
    </source>
</evidence>
<feature type="region of interest" description="Disordered" evidence="4">
    <location>
        <begin position="401"/>
        <end position="531"/>
    </location>
</feature>
<dbReference type="PROSITE" id="PS50309">
    <property type="entry name" value="DC"/>
    <property type="match status" value="1"/>
</dbReference>
<dbReference type="SMART" id="SM00537">
    <property type="entry name" value="DCX"/>
    <property type="match status" value="1"/>
</dbReference>
<feature type="compositionally biased region" description="Basic and acidic residues" evidence="4">
    <location>
        <begin position="501"/>
        <end position="521"/>
    </location>
</feature>
<dbReference type="Proteomes" id="UP001142489">
    <property type="component" value="Unassembled WGS sequence"/>
</dbReference>
<dbReference type="Pfam" id="PF03561">
    <property type="entry name" value="Allantoicase"/>
    <property type="match status" value="2"/>
</dbReference>
<sequence length="581" mass="65362">ILFATDDFFAPAENILKKQKPVFHAELFTDYGKSRDGWETRRRRIPGHDWCIIQLGVSGVIYGIEADTSYLEGNGAPKISVQAACLQPGEVPALPPRANRIGTSASDEECKVVKEMRSDEWTFVVPISEIKSGDLDICQNYFFVTLKQRWTHLRLNIYPDGGIARLKIYGAMLRDWLRSGPNELNDLAAMVNGGLCVGYSNAQLGHPQNILGRGRAKSMKDGWETRRNLERPPVLKVDDNGILLLSGNEWAVFRMGHPGVITHIEIDTSHFKGAKRPERKKTDEVIRPVVHSNIQVPSKWQSIYNKPRNINVFTNGDMLIPPVKILIPRFTLKSWNGVLGLVNEKVFPSSGGIHRLYTLNGQRVRGADDLEDNQFYVACGKEKFKPLPYWQHPKVPADIQRHLSDLPGPLEKPPPKKPPTEPSDRGGSVPPPMPPSKRGAGDRASVYYAKPEKASREVAPRPLSPDHGSSVYKAQQSPKDIEGAREIQEDKNIQVEIPVDQPEKDKKEDANKDGGQEGKKEEEEEEEEGKKGVFKKMFGFLFNKSKKKDGLKEDTKQRDANEQKRSHSAANDEFFDAYDYD</sequence>
<dbReference type="GO" id="GO:0000256">
    <property type="term" value="P:allantoin catabolic process"/>
    <property type="evidence" value="ECO:0007669"/>
    <property type="project" value="InterPro"/>
</dbReference>
<dbReference type="Gene3D" id="3.10.20.230">
    <property type="entry name" value="Doublecortin domain"/>
    <property type="match status" value="1"/>
</dbReference>
<evidence type="ECO:0000256" key="3">
    <source>
        <dbReference type="ARBA" id="ARBA00031078"/>
    </source>
</evidence>
<feature type="region of interest" description="Disordered" evidence="4">
    <location>
        <begin position="547"/>
        <end position="581"/>
    </location>
</feature>
<dbReference type="GO" id="GO:0035556">
    <property type="term" value="P:intracellular signal transduction"/>
    <property type="evidence" value="ECO:0007669"/>
    <property type="project" value="InterPro"/>
</dbReference>
<accession>A0A9Q0Y3R6</accession>
<comment type="similarity">
    <text evidence="1">Belongs to the allantoicase family.</text>
</comment>
<evidence type="ECO:0000256" key="2">
    <source>
        <dbReference type="ARBA" id="ARBA00022737"/>
    </source>
</evidence>
<dbReference type="AlphaFoldDB" id="A0A9Q0Y3R6"/>
<reference evidence="6" key="1">
    <citation type="journal article" date="2023" name="DNA Res.">
        <title>Chromosome-level genome assembly of Phrynocephalus forsythii using third-generation DNA sequencing and Hi-C analysis.</title>
        <authorList>
            <person name="Qi Y."/>
            <person name="Zhao W."/>
            <person name="Zhao Y."/>
            <person name="Niu C."/>
            <person name="Cao S."/>
            <person name="Zhang Y."/>
        </authorList>
    </citation>
    <scope>NUCLEOTIDE SEQUENCE</scope>
    <source>
        <tissue evidence="6">Muscle</tissue>
    </source>
</reference>
<dbReference type="PANTHER" id="PTHR12045:SF3">
    <property type="entry name" value="INACTIVE ALLANTOICASE-RELATED"/>
    <property type="match status" value="1"/>
</dbReference>
<dbReference type="NCBIfam" id="TIGR02961">
    <property type="entry name" value="allantoicase"/>
    <property type="match status" value="1"/>
</dbReference>
<dbReference type="InterPro" id="IPR036572">
    <property type="entry name" value="Doublecortin_dom_sf"/>
</dbReference>
<evidence type="ECO:0000259" key="5">
    <source>
        <dbReference type="PROSITE" id="PS50309"/>
    </source>
</evidence>
<evidence type="ECO:0000256" key="4">
    <source>
        <dbReference type="SAM" id="MobiDB-lite"/>
    </source>
</evidence>
<organism evidence="6 7">
    <name type="scientific">Phrynocephalus forsythii</name>
    <dbReference type="NCBI Taxonomy" id="171643"/>
    <lineage>
        <taxon>Eukaryota</taxon>
        <taxon>Metazoa</taxon>
        <taxon>Chordata</taxon>
        <taxon>Craniata</taxon>
        <taxon>Vertebrata</taxon>
        <taxon>Euteleostomi</taxon>
        <taxon>Lepidosauria</taxon>
        <taxon>Squamata</taxon>
        <taxon>Bifurcata</taxon>
        <taxon>Unidentata</taxon>
        <taxon>Episquamata</taxon>
        <taxon>Toxicofera</taxon>
        <taxon>Iguania</taxon>
        <taxon>Acrodonta</taxon>
        <taxon>Agamidae</taxon>
        <taxon>Agaminae</taxon>
        <taxon>Phrynocephalus</taxon>
    </lineage>
</organism>
<feature type="domain" description="Doublecortin" evidence="5">
    <location>
        <begin position="308"/>
        <end position="390"/>
    </location>
</feature>
<dbReference type="Gene3D" id="2.60.120.260">
    <property type="entry name" value="Galactose-binding domain-like"/>
    <property type="match status" value="2"/>
</dbReference>
<feature type="compositionally biased region" description="Basic and acidic residues" evidence="4">
    <location>
        <begin position="479"/>
        <end position="493"/>
    </location>
</feature>
<dbReference type="GO" id="GO:0004037">
    <property type="term" value="F:allantoicase activity"/>
    <property type="evidence" value="ECO:0007669"/>
    <property type="project" value="InterPro"/>
</dbReference>
<protein>
    <recommendedName>
        <fullName evidence="3">Allantoate amidinohydrolase</fullName>
    </recommendedName>
</protein>
<dbReference type="FunFam" id="3.10.20.230:FF:000004">
    <property type="entry name" value="Doublecortin domain containing 2"/>
    <property type="match status" value="1"/>
</dbReference>
<feature type="non-terminal residue" evidence="6">
    <location>
        <position position="1"/>
    </location>
</feature>
<dbReference type="PANTHER" id="PTHR12045">
    <property type="entry name" value="ALLANTOICASE"/>
    <property type="match status" value="1"/>
</dbReference>
<keyword evidence="2" id="KW-0677">Repeat</keyword>
<dbReference type="InterPro" id="IPR003533">
    <property type="entry name" value="Doublecortin_dom"/>
</dbReference>
<dbReference type="OrthoDB" id="10266039at2759"/>
<dbReference type="Pfam" id="PF03607">
    <property type="entry name" value="DCX"/>
    <property type="match status" value="1"/>
</dbReference>
<dbReference type="InterPro" id="IPR005164">
    <property type="entry name" value="Allantoicase"/>
</dbReference>
<proteinExistence type="inferred from homology"/>
<dbReference type="InterPro" id="IPR015908">
    <property type="entry name" value="Allantoicase_dom"/>
</dbReference>
<dbReference type="SUPFAM" id="SSF89837">
    <property type="entry name" value="Doublecortin (DC)"/>
    <property type="match status" value="1"/>
</dbReference>
<dbReference type="SUPFAM" id="SSF49785">
    <property type="entry name" value="Galactose-binding domain-like"/>
    <property type="match status" value="2"/>
</dbReference>